<feature type="transmembrane region" description="Helical" evidence="1">
    <location>
        <begin position="59"/>
        <end position="82"/>
    </location>
</feature>
<keyword evidence="3" id="KW-1185">Reference proteome</keyword>
<comment type="caution">
    <text evidence="2">The sequence shown here is derived from an EMBL/GenBank/DDBJ whole genome shotgun (WGS) entry which is preliminary data.</text>
</comment>
<keyword evidence="1" id="KW-0812">Transmembrane</keyword>
<feature type="transmembrane region" description="Helical" evidence="1">
    <location>
        <begin position="94"/>
        <end position="111"/>
    </location>
</feature>
<reference evidence="2" key="1">
    <citation type="journal article" date="2017" name="Nature">
        <title>The sunflower genome provides insights into oil metabolism, flowering and Asterid evolution.</title>
        <authorList>
            <person name="Badouin H."/>
            <person name="Gouzy J."/>
            <person name="Grassa C.J."/>
            <person name="Murat F."/>
            <person name="Staton S.E."/>
            <person name="Cottret L."/>
            <person name="Lelandais-Briere C."/>
            <person name="Owens G.L."/>
            <person name="Carrere S."/>
            <person name="Mayjonade B."/>
            <person name="Legrand L."/>
            <person name="Gill N."/>
            <person name="Kane N.C."/>
            <person name="Bowers J.E."/>
            <person name="Hubner S."/>
            <person name="Bellec A."/>
            <person name="Berard A."/>
            <person name="Berges H."/>
            <person name="Blanchet N."/>
            <person name="Boniface M.C."/>
            <person name="Brunel D."/>
            <person name="Catrice O."/>
            <person name="Chaidir N."/>
            <person name="Claudel C."/>
            <person name="Donnadieu C."/>
            <person name="Faraut T."/>
            <person name="Fievet G."/>
            <person name="Helmstetter N."/>
            <person name="King M."/>
            <person name="Knapp S.J."/>
            <person name="Lai Z."/>
            <person name="Le Paslier M.C."/>
            <person name="Lippi Y."/>
            <person name="Lorenzon L."/>
            <person name="Mandel J.R."/>
            <person name="Marage G."/>
            <person name="Marchand G."/>
            <person name="Marquand E."/>
            <person name="Bret-Mestries E."/>
            <person name="Morien E."/>
            <person name="Nambeesan S."/>
            <person name="Nguyen T."/>
            <person name="Pegot-Espagnet P."/>
            <person name="Pouilly N."/>
            <person name="Raftis F."/>
            <person name="Sallet E."/>
            <person name="Schiex T."/>
            <person name="Thomas J."/>
            <person name="Vandecasteele C."/>
            <person name="Vares D."/>
            <person name="Vear F."/>
            <person name="Vautrin S."/>
            <person name="Crespi M."/>
            <person name="Mangin B."/>
            <person name="Burke J.M."/>
            <person name="Salse J."/>
            <person name="Munos S."/>
            <person name="Vincourt P."/>
            <person name="Rieseberg L.H."/>
            <person name="Langlade N.B."/>
        </authorList>
    </citation>
    <scope>NUCLEOTIDE SEQUENCE</scope>
    <source>
        <tissue evidence="2">Leaves</tissue>
    </source>
</reference>
<sequence>MLPALGGWEPYIFRHQYVPRPLPYVNLNNLDAKSLFDFCKNVKECESNSEMEDMYSSPMVLIGIYISVASAICILAMALDLLNGFRIRKFWFPTKYFSLNAASITVIAVAMKLPVDLTSPMRGTVDQTGKLGSLAFMCTMMSNLMPSLASMDNKSLLANITALSILVITVIVNSFIQIRTHVILPGFMVVACIYMGMLLFLLIILISSAITIPTSKKILEIKYQAISKTILIDQHQQENLISTVDKLRQLVKRYWIMAETGSPQFVMVSNPLSSASSIICVLSMLIYLLVAWVRFWFNASILTNDSPTLNSVYKWSMVIIVVTQSIGVVVGSIAPVFRCFTVLSFKSLNRNHLVFKVDKYWTQKLSDWKESRISFLSTRRRSRALLHNLQNRILWFCIGFQKVVVVSCKIIGLLSIVVVIPFVYLSRCFSSVKRMLFNTSTASSSGETSSGETNEDLSKYVLLVEDNCKVL</sequence>
<dbReference type="Proteomes" id="UP000215914">
    <property type="component" value="Unassembled WGS sequence"/>
</dbReference>
<protein>
    <submittedName>
        <fullName evidence="2">Uncharacterized protein</fullName>
    </submittedName>
</protein>
<name>A0A9K3NJ73_HELAN</name>
<keyword evidence="1" id="KW-0472">Membrane</keyword>
<feature type="transmembrane region" description="Helical" evidence="1">
    <location>
        <begin position="156"/>
        <end position="176"/>
    </location>
</feature>
<reference evidence="2" key="2">
    <citation type="submission" date="2020-06" db="EMBL/GenBank/DDBJ databases">
        <title>Helianthus annuus Genome sequencing and assembly Release 2.</title>
        <authorList>
            <person name="Gouzy J."/>
            <person name="Langlade N."/>
            <person name="Munos S."/>
        </authorList>
    </citation>
    <scope>NUCLEOTIDE SEQUENCE</scope>
    <source>
        <tissue evidence="2">Leaves</tissue>
    </source>
</reference>
<feature type="transmembrane region" description="Helical" evidence="1">
    <location>
        <begin position="393"/>
        <end position="424"/>
    </location>
</feature>
<keyword evidence="1" id="KW-1133">Transmembrane helix</keyword>
<proteinExistence type="predicted"/>
<feature type="transmembrane region" description="Helical" evidence="1">
    <location>
        <begin position="182"/>
        <end position="212"/>
    </location>
</feature>
<accession>A0A9K3NJ73</accession>
<feature type="transmembrane region" description="Helical" evidence="1">
    <location>
        <begin position="317"/>
        <end position="340"/>
    </location>
</feature>
<evidence type="ECO:0000313" key="3">
    <source>
        <dbReference type="Proteomes" id="UP000215914"/>
    </source>
</evidence>
<feature type="transmembrane region" description="Helical" evidence="1">
    <location>
        <begin position="277"/>
        <end position="297"/>
    </location>
</feature>
<organism evidence="2 3">
    <name type="scientific">Helianthus annuus</name>
    <name type="common">Common sunflower</name>
    <dbReference type="NCBI Taxonomy" id="4232"/>
    <lineage>
        <taxon>Eukaryota</taxon>
        <taxon>Viridiplantae</taxon>
        <taxon>Streptophyta</taxon>
        <taxon>Embryophyta</taxon>
        <taxon>Tracheophyta</taxon>
        <taxon>Spermatophyta</taxon>
        <taxon>Magnoliopsida</taxon>
        <taxon>eudicotyledons</taxon>
        <taxon>Gunneridae</taxon>
        <taxon>Pentapetalae</taxon>
        <taxon>asterids</taxon>
        <taxon>campanulids</taxon>
        <taxon>Asterales</taxon>
        <taxon>Asteraceae</taxon>
        <taxon>Asteroideae</taxon>
        <taxon>Heliantheae alliance</taxon>
        <taxon>Heliantheae</taxon>
        <taxon>Helianthus</taxon>
    </lineage>
</organism>
<dbReference type="Gramene" id="mRNA:HanXRQr2_Chr06g0249011">
    <property type="protein sequence ID" value="CDS:HanXRQr2_Chr06g0249011.1"/>
    <property type="gene ID" value="HanXRQr2_Chr06g0249011"/>
</dbReference>
<dbReference type="AlphaFoldDB" id="A0A9K3NJ73"/>
<dbReference type="EMBL" id="MNCJ02000321">
    <property type="protein sequence ID" value="KAF5801518.1"/>
    <property type="molecule type" value="Genomic_DNA"/>
</dbReference>
<evidence type="ECO:0000313" key="2">
    <source>
        <dbReference type="EMBL" id="KAF5801518.1"/>
    </source>
</evidence>
<evidence type="ECO:0000256" key="1">
    <source>
        <dbReference type="SAM" id="Phobius"/>
    </source>
</evidence>
<gene>
    <name evidence="2" type="ORF">HanXRQr2_Chr06g0249011</name>
</gene>
<dbReference type="PANTHER" id="PTHR35307:SF8">
    <property type="entry name" value="GUSTATORY RECEPTOR"/>
    <property type="match status" value="1"/>
</dbReference>
<dbReference type="PANTHER" id="PTHR35307">
    <property type="entry name" value="PROTEIN, PUTATIVE-RELATED"/>
    <property type="match status" value="1"/>
</dbReference>